<dbReference type="EMBL" id="JBHLZN010000001">
    <property type="protein sequence ID" value="MFB9884933.1"/>
    <property type="molecule type" value="Genomic_DNA"/>
</dbReference>
<dbReference type="InterPro" id="IPR035979">
    <property type="entry name" value="RBD_domain_sf"/>
</dbReference>
<dbReference type="PROSITE" id="PS50102">
    <property type="entry name" value="RRM"/>
    <property type="match status" value="1"/>
</dbReference>
<keyword evidence="1" id="KW-0694">RNA-binding</keyword>
<dbReference type="Gene3D" id="3.30.70.330">
    <property type="match status" value="1"/>
</dbReference>
<sequence length="96" mass="10323">MNIYVGNLAYSVTNDDLKEAFSAFGEVQRAAVIMDKETGQSKGFGFVEMADDGQAEAAIAALNGAPLKGRNVKVNQAQPRPERPARGPRPQGGRRF</sequence>
<name>A0ABV5Z6N4_9GAMM</name>
<dbReference type="Pfam" id="PF00076">
    <property type="entry name" value="RRM_1"/>
    <property type="match status" value="1"/>
</dbReference>
<accession>A0ABV5Z6N4</accession>
<dbReference type="PANTHER" id="PTHR48027">
    <property type="entry name" value="HETEROGENEOUS NUCLEAR RIBONUCLEOPROTEIN 87F-RELATED"/>
    <property type="match status" value="1"/>
</dbReference>
<dbReference type="InterPro" id="IPR012677">
    <property type="entry name" value="Nucleotide-bd_a/b_plait_sf"/>
</dbReference>
<dbReference type="SUPFAM" id="SSF54928">
    <property type="entry name" value="RNA-binding domain, RBD"/>
    <property type="match status" value="1"/>
</dbReference>
<dbReference type="InterPro" id="IPR048289">
    <property type="entry name" value="RRM2_NsCP33-like"/>
</dbReference>
<feature type="region of interest" description="Disordered" evidence="2">
    <location>
        <begin position="69"/>
        <end position="96"/>
    </location>
</feature>
<dbReference type="InterPro" id="IPR052462">
    <property type="entry name" value="SLIRP/GR-RBP-like"/>
</dbReference>
<evidence type="ECO:0000313" key="5">
    <source>
        <dbReference type="Proteomes" id="UP001589628"/>
    </source>
</evidence>
<evidence type="ECO:0000256" key="1">
    <source>
        <dbReference type="ARBA" id="ARBA00022884"/>
    </source>
</evidence>
<proteinExistence type="predicted"/>
<organism evidence="4 5">
    <name type="scientific">Balneatrix alpica</name>
    <dbReference type="NCBI Taxonomy" id="75684"/>
    <lineage>
        <taxon>Bacteria</taxon>
        <taxon>Pseudomonadati</taxon>
        <taxon>Pseudomonadota</taxon>
        <taxon>Gammaproteobacteria</taxon>
        <taxon>Oceanospirillales</taxon>
        <taxon>Balneatrichaceae</taxon>
        <taxon>Balneatrix</taxon>
    </lineage>
</organism>
<comment type="caution">
    <text evidence="4">The sequence shown here is derived from an EMBL/GenBank/DDBJ whole genome shotgun (WGS) entry which is preliminary data.</text>
</comment>
<reference evidence="4 5" key="1">
    <citation type="submission" date="2024-09" db="EMBL/GenBank/DDBJ databases">
        <authorList>
            <person name="Sun Q."/>
            <person name="Mori K."/>
        </authorList>
    </citation>
    <scope>NUCLEOTIDE SEQUENCE [LARGE SCALE GENOMIC DNA]</scope>
    <source>
        <strain evidence="4 5">ATCC 51285</strain>
    </source>
</reference>
<dbReference type="CDD" id="cd21608">
    <property type="entry name" value="RRM2_NsCP33_like"/>
    <property type="match status" value="1"/>
</dbReference>
<gene>
    <name evidence="4" type="ORF">ACFFLH_00730</name>
</gene>
<dbReference type="InterPro" id="IPR000504">
    <property type="entry name" value="RRM_dom"/>
</dbReference>
<dbReference type="SMART" id="SM00360">
    <property type="entry name" value="RRM"/>
    <property type="match status" value="1"/>
</dbReference>
<feature type="domain" description="RRM" evidence="3">
    <location>
        <begin position="1"/>
        <end position="79"/>
    </location>
</feature>
<evidence type="ECO:0000259" key="3">
    <source>
        <dbReference type="PROSITE" id="PS50102"/>
    </source>
</evidence>
<protein>
    <submittedName>
        <fullName evidence="4">RNA recognition motif domain-containing protein</fullName>
    </submittedName>
</protein>
<keyword evidence="5" id="KW-1185">Reference proteome</keyword>
<dbReference type="RefSeq" id="WP_027313434.1">
    <property type="nucleotide sequence ID" value="NZ_JAUESS010000002.1"/>
</dbReference>
<evidence type="ECO:0000313" key="4">
    <source>
        <dbReference type="EMBL" id="MFB9884933.1"/>
    </source>
</evidence>
<evidence type="ECO:0000256" key="2">
    <source>
        <dbReference type="SAM" id="MobiDB-lite"/>
    </source>
</evidence>
<dbReference type="Proteomes" id="UP001589628">
    <property type="component" value="Unassembled WGS sequence"/>
</dbReference>